<evidence type="ECO:0000259" key="1">
    <source>
        <dbReference type="Pfam" id="PF01636"/>
    </source>
</evidence>
<keyword evidence="3" id="KW-1185">Reference proteome</keyword>
<dbReference type="InterPro" id="IPR016259">
    <property type="entry name" value="Hygromycin-B_Kinase"/>
</dbReference>
<proteinExistence type="predicted"/>
<dbReference type="InterPro" id="IPR002575">
    <property type="entry name" value="Aminoglycoside_PTrfase"/>
</dbReference>
<organism evidence="2 3">
    <name type="scientific">Allokutzneria multivorans</name>
    <dbReference type="NCBI Taxonomy" id="1142134"/>
    <lineage>
        <taxon>Bacteria</taxon>
        <taxon>Bacillati</taxon>
        <taxon>Actinomycetota</taxon>
        <taxon>Actinomycetes</taxon>
        <taxon>Pseudonocardiales</taxon>
        <taxon>Pseudonocardiaceae</taxon>
        <taxon>Allokutzneria</taxon>
    </lineage>
</organism>
<dbReference type="PIRSF" id="PIRSF000707">
    <property type="entry name" value="Hygromycin-B_kinase"/>
    <property type="match status" value="1"/>
</dbReference>
<dbReference type="Gene3D" id="3.90.1200.10">
    <property type="match status" value="1"/>
</dbReference>
<gene>
    <name evidence="2" type="ORF">GCM10022247_49000</name>
</gene>
<reference evidence="3" key="1">
    <citation type="journal article" date="2019" name="Int. J. Syst. Evol. Microbiol.">
        <title>The Global Catalogue of Microorganisms (GCM) 10K type strain sequencing project: providing services to taxonomists for standard genome sequencing and annotation.</title>
        <authorList>
            <consortium name="The Broad Institute Genomics Platform"/>
            <consortium name="The Broad Institute Genome Sequencing Center for Infectious Disease"/>
            <person name="Wu L."/>
            <person name="Ma J."/>
        </authorList>
    </citation>
    <scope>NUCLEOTIDE SEQUENCE [LARGE SCALE GENOMIC DNA]</scope>
    <source>
        <strain evidence="3">JCM 17342</strain>
    </source>
</reference>
<dbReference type="Pfam" id="PF01636">
    <property type="entry name" value="APH"/>
    <property type="match status" value="1"/>
</dbReference>
<accession>A0ABP7T1B2</accession>
<sequence>MHLTTDLEELFARRGWSRDDLEKRSDLPVPSYYPDYGIMLKLFPRGCEDRRETEIAALETLAGSSLFVADCPEIEEAGPRHLVLRCPRGQELGEHWSEMTGEEREDIAHHLGLTLAGLHESRHGKLPATPWADFVARQRAGLVQRQRSLGAPPQWLRQLTPFLDEMDQLASDELVLLHTRLTFSTALTRHGAGGWTVTGVQDFEHAMLGPREFDIAWTLLSVAKGKRPLVRRILDGLDVQRRDLELQRRLLGMVLVHPAFDLAKCLRRLGVPRLLTMNDLARRWFPL</sequence>
<dbReference type="EMBL" id="BAABAL010000018">
    <property type="protein sequence ID" value="GAA4019505.1"/>
    <property type="molecule type" value="Genomic_DNA"/>
</dbReference>
<feature type="domain" description="Aminoglycoside phosphotransferase" evidence="1">
    <location>
        <begin position="40"/>
        <end position="232"/>
    </location>
</feature>
<protein>
    <recommendedName>
        <fullName evidence="1">Aminoglycoside phosphotransferase domain-containing protein</fullName>
    </recommendedName>
</protein>
<dbReference type="Proteomes" id="UP001501747">
    <property type="component" value="Unassembled WGS sequence"/>
</dbReference>
<evidence type="ECO:0000313" key="3">
    <source>
        <dbReference type="Proteomes" id="UP001501747"/>
    </source>
</evidence>
<name>A0ABP7T1B2_9PSEU</name>
<dbReference type="SUPFAM" id="SSF56112">
    <property type="entry name" value="Protein kinase-like (PK-like)"/>
    <property type="match status" value="1"/>
</dbReference>
<dbReference type="InterPro" id="IPR011009">
    <property type="entry name" value="Kinase-like_dom_sf"/>
</dbReference>
<comment type="caution">
    <text evidence="2">The sequence shown here is derived from an EMBL/GenBank/DDBJ whole genome shotgun (WGS) entry which is preliminary data.</text>
</comment>
<evidence type="ECO:0000313" key="2">
    <source>
        <dbReference type="EMBL" id="GAA4019505.1"/>
    </source>
</evidence>